<protein>
    <submittedName>
        <fullName evidence="2">Uncharacterized protein</fullName>
    </submittedName>
</protein>
<feature type="compositionally biased region" description="Low complexity" evidence="1">
    <location>
        <begin position="66"/>
        <end position="82"/>
    </location>
</feature>
<proteinExistence type="predicted"/>
<dbReference type="AlphaFoldDB" id="A0A9P6NWC8"/>
<feature type="compositionally biased region" description="Acidic residues" evidence="1">
    <location>
        <begin position="363"/>
        <end position="372"/>
    </location>
</feature>
<keyword evidence="3" id="KW-1185">Reference proteome</keyword>
<reference evidence="2" key="1">
    <citation type="submission" date="2013-11" db="EMBL/GenBank/DDBJ databases">
        <title>Genome sequence of the fusiform rust pathogen reveals effectors for host alternation and coevolution with pine.</title>
        <authorList>
            <consortium name="DOE Joint Genome Institute"/>
            <person name="Smith K."/>
            <person name="Pendleton A."/>
            <person name="Kubisiak T."/>
            <person name="Anderson C."/>
            <person name="Salamov A."/>
            <person name="Aerts A."/>
            <person name="Riley R."/>
            <person name="Clum A."/>
            <person name="Lindquist E."/>
            <person name="Ence D."/>
            <person name="Campbell M."/>
            <person name="Kronenberg Z."/>
            <person name="Feau N."/>
            <person name="Dhillon B."/>
            <person name="Hamelin R."/>
            <person name="Burleigh J."/>
            <person name="Smith J."/>
            <person name="Yandell M."/>
            <person name="Nelson C."/>
            <person name="Grigoriev I."/>
            <person name="Davis J."/>
        </authorList>
    </citation>
    <scope>NUCLEOTIDE SEQUENCE</scope>
    <source>
        <strain evidence="2">G11</strain>
    </source>
</reference>
<feature type="compositionally biased region" description="Polar residues" evidence="1">
    <location>
        <begin position="88"/>
        <end position="100"/>
    </location>
</feature>
<dbReference type="OrthoDB" id="2505488at2759"/>
<evidence type="ECO:0000313" key="2">
    <source>
        <dbReference type="EMBL" id="KAG0150706.1"/>
    </source>
</evidence>
<dbReference type="Proteomes" id="UP000886653">
    <property type="component" value="Unassembled WGS sequence"/>
</dbReference>
<feature type="region of interest" description="Disordered" evidence="1">
    <location>
        <begin position="315"/>
        <end position="372"/>
    </location>
</feature>
<feature type="compositionally biased region" description="Acidic residues" evidence="1">
    <location>
        <begin position="315"/>
        <end position="348"/>
    </location>
</feature>
<evidence type="ECO:0000256" key="1">
    <source>
        <dbReference type="SAM" id="MobiDB-lite"/>
    </source>
</evidence>
<feature type="region of interest" description="Disordered" evidence="1">
    <location>
        <begin position="62"/>
        <end position="107"/>
    </location>
</feature>
<accession>A0A9P6NWC8</accession>
<dbReference type="EMBL" id="MU167217">
    <property type="protein sequence ID" value="KAG0150706.1"/>
    <property type="molecule type" value="Genomic_DNA"/>
</dbReference>
<evidence type="ECO:0000313" key="3">
    <source>
        <dbReference type="Proteomes" id="UP000886653"/>
    </source>
</evidence>
<gene>
    <name evidence="2" type="ORF">CROQUDRAFT_57732</name>
</gene>
<comment type="caution">
    <text evidence="2">The sequence shown here is derived from an EMBL/GenBank/DDBJ whole genome shotgun (WGS) entry which is preliminary data.</text>
</comment>
<name>A0A9P6NWC8_9BASI</name>
<sequence>MATSMNIDSSDISTSSNLVMTQNMAAIVADALKQQASHFENIIGNLQSQISTLNIKKKTTKEKEATQSTFSTTSQHFSTPTPCRWVSKTATTSKSPNTPKMPTPVRKKHPLQLQEANIPKDFKSCKMMWGLYKTSNVPLTPSTNLLKEFYAKFSFLEQIEATLSNPASSDIITQESILSLKELQVRGGKIARGLGHIDQMSVLYISGVLAKVGIWEWAPDLEEPQDSLYNSASSGTYNYMNVVLSHTNSISLLFASYNHYVHYVMAARFKSEKAEAGHLVRESNRENIQKSWERVSLPFKFFLLFTLLTAYDLPVEENENSQDENNNDDDEEEEMNSEEEKGEEDDDDGFYKEGEYGNLYDDKAEEVEDGDE</sequence>
<organism evidence="2 3">
    <name type="scientific">Cronartium quercuum f. sp. fusiforme G11</name>
    <dbReference type="NCBI Taxonomy" id="708437"/>
    <lineage>
        <taxon>Eukaryota</taxon>
        <taxon>Fungi</taxon>
        <taxon>Dikarya</taxon>
        <taxon>Basidiomycota</taxon>
        <taxon>Pucciniomycotina</taxon>
        <taxon>Pucciniomycetes</taxon>
        <taxon>Pucciniales</taxon>
        <taxon>Coleosporiaceae</taxon>
        <taxon>Cronartium</taxon>
    </lineage>
</organism>